<feature type="transmembrane region" description="Helical" evidence="2">
    <location>
        <begin position="7"/>
        <end position="26"/>
    </location>
</feature>
<evidence type="ECO:0000256" key="2">
    <source>
        <dbReference type="SAM" id="Phobius"/>
    </source>
</evidence>
<sequence>MSRGNMLVVLLVVALIALGFVFWWYMVSGDEASDAAPPAEAETSEPEGTTETPGTAEPGGTAEPVPAQ</sequence>
<feature type="compositionally biased region" description="Low complexity" evidence="1">
    <location>
        <begin position="34"/>
        <end position="68"/>
    </location>
</feature>
<dbReference type="Proteomes" id="UP000017819">
    <property type="component" value="Unassembled WGS sequence"/>
</dbReference>
<dbReference type="EMBL" id="AWXZ01000039">
    <property type="protein sequence ID" value="ESR23558.1"/>
    <property type="molecule type" value="Genomic_DNA"/>
</dbReference>
<keyword evidence="2" id="KW-1133">Transmembrane helix</keyword>
<reference evidence="3 4" key="1">
    <citation type="journal article" date="2014" name="Genome Announc.">
        <title>Draft Genome Sequence of Lutibaculum baratangense Strain AMV1T, Isolated from a Mud Volcano in Andamans, India.</title>
        <authorList>
            <person name="Singh A."/>
            <person name="Sreenivas A."/>
            <person name="Sathyanarayana Reddy G."/>
            <person name="Pinnaka A.K."/>
            <person name="Shivaji S."/>
        </authorList>
    </citation>
    <scope>NUCLEOTIDE SEQUENCE [LARGE SCALE GENOMIC DNA]</scope>
    <source>
        <strain evidence="3 4">AMV1</strain>
    </source>
</reference>
<protein>
    <submittedName>
        <fullName evidence="3">Uncharacterized protein</fullName>
    </submittedName>
</protein>
<keyword evidence="4" id="KW-1185">Reference proteome</keyword>
<name>V4TAV2_9HYPH</name>
<proteinExistence type="predicted"/>
<evidence type="ECO:0000256" key="1">
    <source>
        <dbReference type="SAM" id="MobiDB-lite"/>
    </source>
</evidence>
<comment type="caution">
    <text evidence="3">The sequence shown here is derived from an EMBL/GenBank/DDBJ whole genome shotgun (WGS) entry which is preliminary data.</text>
</comment>
<organism evidence="3 4">
    <name type="scientific">Lutibaculum baratangense AMV1</name>
    <dbReference type="NCBI Taxonomy" id="631454"/>
    <lineage>
        <taxon>Bacteria</taxon>
        <taxon>Pseudomonadati</taxon>
        <taxon>Pseudomonadota</taxon>
        <taxon>Alphaproteobacteria</taxon>
        <taxon>Hyphomicrobiales</taxon>
        <taxon>Tepidamorphaceae</taxon>
        <taxon>Lutibaculum</taxon>
    </lineage>
</organism>
<dbReference type="RefSeq" id="WP_023433744.1">
    <property type="nucleotide sequence ID" value="NZ_AWXZ01000039.1"/>
</dbReference>
<feature type="region of interest" description="Disordered" evidence="1">
    <location>
        <begin position="33"/>
        <end position="68"/>
    </location>
</feature>
<evidence type="ECO:0000313" key="3">
    <source>
        <dbReference type="EMBL" id="ESR23558.1"/>
    </source>
</evidence>
<gene>
    <name evidence="3" type="ORF">N177_3626</name>
</gene>
<accession>V4TAV2</accession>
<dbReference type="AlphaFoldDB" id="V4TAV2"/>
<dbReference type="STRING" id="631454.N177_3626"/>
<evidence type="ECO:0000313" key="4">
    <source>
        <dbReference type="Proteomes" id="UP000017819"/>
    </source>
</evidence>
<keyword evidence="2" id="KW-0812">Transmembrane</keyword>
<keyword evidence="2" id="KW-0472">Membrane</keyword>